<protein>
    <submittedName>
        <fullName evidence="1">Uncharacterized protein</fullName>
    </submittedName>
</protein>
<reference evidence="1 2" key="1">
    <citation type="journal article" date="2024" name="J Genomics">
        <title>Draft genome sequencing and assembly of Favolaschia claudopus CIRM-BRFM 2984 isolated from oak limbs.</title>
        <authorList>
            <person name="Navarro D."/>
            <person name="Drula E."/>
            <person name="Chaduli D."/>
            <person name="Cazenave R."/>
            <person name="Ahrendt S."/>
            <person name="Wang J."/>
            <person name="Lipzen A."/>
            <person name="Daum C."/>
            <person name="Barry K."/>
            <person name="Grigoriev I.V."/>
            <person name="Favel A."/>
            <person name="Rosso M.N."/>
            <person name="Martin F."/>
        </authorList>
    </citation>
    <scope>NUCLEOTIDE SEQUENCE [LARGE SCALE GENOMIC DNA]</scope>
    <source>
        <strain evidence="1 2">CIRM-BRFM 2984</strain>
    </source>
</reference>
<dbReference type="SUPFAM" id="SSF52047">
    <property type="entry name" value="RNI-like"/>
    <property type="match status" value="1"/>
</dbReference>
<organism evidence="1 2">
    <name type="scientific">Favolaschia claudopus</name>
    <dbReference type="NCBI Taxonomy" id="2862362"/>
    <lineage>
        <taxon>Eukaryota</taxon>
        <taxon>Fungi</taxon>
        <taxon>Dikarya</taxon>
        <taxon>Basidiomycota</taxon>
        <taxon>Agaricomycotina</taxon>
        <taxon>Agaricomycetes</taxon>
        <taxon>Agaricomycetidae</taxon>
        <taxon>Agaricales</taxon>
        <taxon>Marasmiineae</taxon>
        <taxon>Mycenaceae</taxon>
        <taxon>Favolaschia</taxon>
    </lineage>
</organism>
<name>A0AAV9ZDK6_9AGAR</name>
<dbReference type="Proteomes" id="UP001362999">
    <property type="component" value="Unassembled WGS sequence"/>
</dbReference>
<dbReference type="Gene3D" id="3.80.10.10">
    <property type="entry name" value="Ribonuclease Inhibitor"/>
    <property type="match status" value="1"/>
</dbReference>
<evidence type="ECO:0000313" key="1">
    <source>
        <dbReference type="EMBL" id="KAK6978053.1"/>
    </source>
</evidence>
<accession>A0AAV9ZDK6</accession>
<dbReference type="EMBL" id="JAWWNJ010000162">
    <property type="protein sequence ID" value="KAK6978053.1"/>
    <property type="molecule type" value="Genomic_DNA"/>
</dbReference>
<comment type="caution">
    <text evidence="1">The sequence shown here is derived from an EMBL/GenBank/DDBJ whole genome shotgun (WGS) entry which is preliminary data.</text>
</comment>
<proteinExistence type="predicted"/>
<gene>
    <name evidence="1" type="ORF">R3P38DRAFT_3236142</name>
</gene>
<sequence length="436" mass="48893">MLSCLPAGTWEMDNGHFKIVRPLRVEDWHRVFAYSGRINEVFDTRDGPKLDSSVSDAMLASLPPHPLLPNVRRVSCRSSSPLFSLLPTLLGARVSAIRINLEVEDSWRFPAVRQMASRFPSLERIQIDGNCTTNDDVEWGGACVTQLHDLRLITVRALDSNTYRHISGLKRLEALTIRSLSAHKFLFQPRDNLTPPLRFSALRKLAIGADALDSICTFLPDVSISATELLPSSISARYLMEGIATNCSPSHMTFIRLTLKAARGGTFRFTSEDIRPVLGLPNLKHVLLSIPTVCSMDDNFVQEMAIAWPALEELYICCFYRPSDSPTLLALVSLACYCPHLRRLLLNVDATRIPLRVLPPTPRQIRCAVVHWTVGFASIEQPDAVAKLLSAFVPAWKIDFSFASGAEKDKWARVSTLIKEYADIRADERRLIDFKH</sequence>
<dbReference type="AlphaFoldDB" id="A0AAV9ZDK6"/>
<dbReference type="InterPro" id="IPR032675">
    <property type="entry name" value="LRR_dom_sf"/>
</dbReference>
<keyword evidence="2" id="KW-1185">Reference proteome</keyword>
<evidence type="ECO:0000313" key="2">
    <source>
        <dbReference type="Proteomes" id="UP001362999"/>
    </source>
</evidence>